<protein>
    <recommendedName>
        <fullName evidence="3">Squalene cyclase C-terminal domain-containing protein</fullName>
    </recommendedName>
</protein>
<dbReference type="Proteomes" id="UP000010866">
    <property type="component" value="Chromosome"/>
</dbReference>
<evidence type="ECO:0000313" key="1">
    <source>
        <dbReference type="EMBL" id="AGB50285.1"/>
    </source>
</evidence>
<dbReference type="STRING" id="867904.Metho_2120"/>
<keyword evidence="2" id="KW-1185">Reference proteome</keyword>
<dbReference type="CDD" id="cd00688">
    <property type="entry name" value="ISOPREN_C2_like"/>
    <property type="match status" value="1"/>
</dbReference>
<reference evidence="2" key="1">
    <citation type="submission" date="2012-02" db="EMBL/GenBank/DDBJ databases">
        <title>Complete sequence of chromosome of Methanomethylovorans hollandica DSM 15978.</title>
        <authorList>
            <person name="Lucas S."/>
            <person name="Copeland A."/>
            <person name="Lapidus A."/>
            <person name="Glavina del Rio T."/>
            <person name="Dalin E."/>
            <person name="Tice H."/>
            <person name="Bruce D."/>
            <person name="Goodwin L."/>
            <person name="Pitluck S."/>
            <person name="Peters L."/>
            <person name="Mikhailova N."/>
            <person name="Held B."/>
            <person name="Kyrpides N."/>
            <person name="Mavromatis K."/>
            <person name="Ivanova N."/>
            <person name="Brettin T."/>
            <person name="Detter J.C."/>
            <person name="Han C."/>
            <person name="Larimer F."/>
            <person name="Land M."/>
            <person name="Hauser L."/>
            <person name="Markowitz V."/>
            <person name="Cheng J.-F."/>
            <person name="Hugenholtz P."/>
            <person name="Woyke T."/>
            <person name="Wu D."/>
            <person name="Spring S."/>
            <person name="Schroeder M."/>
            <person name="Brambilla E."/>
            <person name="Klenk H.-P."/>
            <person name="Eisen J.A."/>
        </authorList>
    </citation>
    <scope>NUCLEOTIDE SEQUENCE [LARGE SCALE GENOMIC DNA]</scope>
    <source>
        <strain evidence="2">DSM 15978 / NBRC 107637 / DMS1</strain>
    </source>
</reference>
<dbReference type="KEGG" id="mhz:Metho_2120"/>
<dbReference type="OrthoDB" id="120826at2157"/>
<gene>
    <name evidence="1" type="ordered locus">Metho_2120</name>
</gene>
<dbReference type="AlphaFoldDB" id="L0L049"/>
<evidence type="ECO:0008006" key="3">
    <source>
        <dbReference type="Google" id="ProtNLM"/>
    </source>
</evidence>
<dbReference type="GeneID" id="14406633"/>
<name>L0L049_METHD</name>
<sequence>MDPRISKALDWIDIQQPDSTKEISRVVWARGAWKLPSRHTARLVWLKGNPPWGGNVRETARVISSLFHMGLIFPDAGQWLLSQKKEGSWDRNVYDTTYSLIALADMGIHDPEGCRWLFDNYGPEWEHPGTTALVIMALVKQGATQDEYRDLIDGRARWLLEKRGPDGGWKNIATSNIVMQSLLMIGLREELKVSIDWLMQAQNSEGFWGIGEDSIVASSLSLITLALWHL</sequence>
<evidence type="ECO:0000313" key="2">
    <source>
        <dbReference type="Proteomes" id="UP000010866"/>
    </source>
</evidence>
<accession>L0L049</accession>
<dbReference type="InterPro" id="IPR008930">
    <property type="entry name" value="Terpenoid_cyclase/PrenylTrfase"/>
</dbReference>
<dbReference type="RefSeq" id="WP_015325450.1">
    <property type="nucleotide sequence ID" value="NC_019977.1"/>
</dbReference>
<dbReference type="EMBL" id="CP003362">
    <property type="protein sequence ID" value="AGB50285.1"/>
    <property type="molecule type" value="Genomic_DNA"/>
</dbReference>
<dbReference type="Gene3D" id="1.50.10.20">
    <property type="match status" value="1"/>
</dbReference>
<proteinExistence type="predicted"/>
<dbReference type="SUPFAM" id="SSF48239">
    <property type="entry name" value="Terpenoid cyclases/Protein prenyltransferases"/>
    <property type="match status" value="1"/>
</dbReference>
<dbReference type="HOGENOM" id="CLU_098180_0_0_2"/>
<organism evidence="1 2">
    <name type="scientific">Methanomethylovorans hollandica (strain DSM 15978 / NBRC 107637 / DMS1)</name>
    <dbReference type="NCBI Taxonomy" id="867904"/>
    <lineage>
        <taxon>Archaea</taxon>
        <taxon>Methanobacteriati</taxon>
        <taxon>Methanobacteriota</taxon>
        <taxon>Stenosarchaea group</taxon>
        <taxon>Methanomicrobia</taxon>
        <taxon>Methanosarcinales</taxon>
        <taxon>Methanosarcinaceae</taxon>
        <taxon>Methanomethylovorans</taxon>
    </lineage>
</organism>